<keyword evidence="1" id="KW-1133">Transmembrane helix</keyword>
<feature type="transmembrane region" description="Helical" evidence="1">
    <location>
        <begin position="219"/>
        <end position="242"/>
    </location>
</feature>
<evidence type="ECO:0000313" key="2">
    <source>
        <dbReference type="EMBL" id="KZV94340.1"/>
    </source>
</evidence>
<dbReference type="OrthoDB" id="3228195at2759"/>
<evidence type="ECO:0000256" key="1">
    <source>
        <dbReference type="SAM" id="Phobius"/>
    </source>
</evidence>
<name>A0A165J500_EXIGL</name>
<feature type="transmembrane region" description="Helical" evidence="1">
    <location>
        <begin position="248"/>
        <end position="277"/>
    </location>
</feature>
<dbReference type="InParanoid" id="A0A165J500"/>
<keyword evidence="3" id="KW-1185">Reference proteome</keyword>
<evidence type="ECO:0000313" key="3">
    <source>
        <dbReference type="Proteomes" id="UP000077266"/>
    </source>
</evidence>
<keyword evidence="1" id="KW-0812">Transmembrane</keyword>
<sequence>MANQKAELTLFALAFAFAVLTFGQWLHALWIFIRLRAVKPSRPRLLMMLSSLALLAGHLFAGVTALLSLAMDIEAKGLTKQSSAVMTTFTIFWQGLAAVLVFLAVKHATNECSHGASSHFIFSGSRRAMKYVNETLVLLWVLVIVAHSVTLPFINDPLFSKSQEDLAHIISLDCVTDTFGWAFSALSVLAIVSMVYSCLSLRKQLVDAPEGLNRKAIDILTTGLTPLLVAEAILIIVTVALSQTLKDIIALAVAYFIIRGIIDLAVISVLIVVILALQGPQRAHMKLESAVDVPLTQHA</sequence>
<feature type="transmembrane region" description="Helical" evidence="1">
    <location>
        <begin position="45"/>
        <end position="71"/>
    </location>
</feature>
<accession>A0A165J500</accession>
<keyword evidence="1" id="KW-0472">Membrane</keyword>
<dbReference type="EMBL" id="KV425974">
    <property type="protein sequence ID" value="KZV94340.1"/>
    <property type="molecule type" value="Genomic_DNA"/>
</dbReference>
<organism evidence="2 3">
    <name type="scientific">Exidia glandulosa HHB12029</name>
    <dbReference type="NCBI Taxonomy" id="1314781"/>
    <lineage>
        <taxon>Eukaryota</taxon>
        <taxon>Fungi</taxon>
        <taxon>Dikarya</taxon>
        <taxon>Basidiomycota</taxon>
        <taxon>Agaricomycotina</taxon>
        <taxon>Agaricomycetes</taxon>
        <taxon>Auriculariales</taxon>
        <taxon>Exidiaceae</taxon>
        <taxon>Exidia</taxon>
    </lineage>
</organism>
<dbReference type="Proteomes" id="UP000077266">
    <property type="component" value="Unassembled WGS sequence"/>
</dbReference>
<feature type="transmembrane region" description="Helical" evidence="1">
    <location>
        <begin position="83"/>
        <end position="105"/>
    </location>
</feature>
<proteinExistence type="predicted"/>
<feature type="transmembrane region" description="Helical" evidence="1">
    <location>
        <begin position="179"/>
        <end position="199"/>
    </location>
</feature>
<gene>
    <name evidence="2" type="ORF">EXIGLDRAFT_519860</name>
</gene>
<reference evidence="2 3" key="1">
    <citation type="journal article" date="2016" name="Mol. Biol. Evol.">
        <title>Comparative Genomics of Early-Diverging Mushroom-Forming Fungi Provides Insights into the Origins of Lignocellulose Decay Capabilities.</title>
        <authorList>
            <person name="Nagy L.G."/>
            <person name="Riley R."/>
            <person name="Tritt A."/>
            <person name="Adam C."/>
            <person name="Daum C."/>
            <person name="Floudas D."/>
            <person name="Sun H."/>
            <person name="Yadav J.S."/>
            <person name="Pangilinan J."/>
            <person name="Larsson K.H."/>
            <person name="Matsuura K."/>
            <person name="Barry K."/>
            <person name="Labutti K."/>
            <person name="Kuo R."/>
            <person name="Ohm R.A."/>
            <person name="Bhattacharya S.S."/>
            <person name="Shirouzu T."/>
            <person name="Yoshinaga Y."/>
            <person name="Martin F.M."/>
            <person name="Grigoriev I.V."/>
            <person name="Hibbett D.S."/>
        </authorList>
    </citation>
    <scope>NUCLEOTIDE SEQUENCE [LARGE SCALE GENOMIC DNA]</scope>
    <source>
        <strain evidence="2 3">HHB12029</strain>
    </source>
</reference>
<protein>
    <submittedName>
        <fullName evidence="2">Uncharacterized protein</fullName>
    </submittedName>
</protein>
<feature type="transmembrane region" description="Helical" evidence="1">
    <location>
        <begin position="12"/>
        <end position="33"/>
    </location>
</feature>
<feature type="transmembrane region" description="Helical" evidence="1">
    <location>
        <begin position="136"/>
        <end position="154"/>
    </location>
</feature>
<dbReference type="AlphaFoldDB" id="A0A165J500"/>